<evidence type="ECO:0000313" key="2">
    <source>
        <dbReference type="Proteomes" id="UP000310158"/>
    </source>
</evidence>
<dbReference type="EMBL" id="SGPL01000197">
    <property type="protein sequence ID" value="THH15680.1"/>
    <property type="molecule type" value="Genomic_DNA"/>
</dbReference>
<evidence type="ECO:0000313" key="1">
    <source>
        <dbReference type="EMBL" id="THH15680.1"/>
    </source>
</evidence>
<sequence length="104" mass="11864">MTLTKPLVCKWEHQYYPNLVFPASEVPKKFLHSTSAGDENADIHDIVVGDKRAKNAAIIFKAGVFQSLIKIVFGAMDVWFKEDDQIFVHPKDPYKVKTLFKIVV</sequence>
<dbReference type="Proteomes" id="UP000310158">
    <property type="component" value="Unassembled WGS sequence"/>
</dbReference>
<dbReference type="AlphaFoldDB" id="A0A4S4LZ24"/>
<protein>
    <submittedName>
        <fullName evidence="1">Uncharacterized protein</fullName>
    </submittedName>
</protein>
<proteinExistence type="predicted"/>
<dbReference type="OrthoDB" id="18996at2759"/>
<name>A0A4S4LZ24_9AGAM</name>
<comment type="caution">
    <text evidence="1">The sequence shown here is derived from an EMBL/GenBank/DDBJ whole genome shotgun (WGS) entry which is preliminary data.</text>
</comment>
<accession>A0A4S4LZ24</accession>
<organism evidence="1 2">
    <name type="scientific">Bondarzewia mesenterica</name>
    <dbReference type="NCBI Taxonomy" id="1095465"/>
    <lineage>
        <taxon>Eukaryota</taxon>
        <taxon>Fungi</taxon>
        <taxon>Dikarya</taxon>
        <taxon>Basidiomycota</taxon>
        <taxon>Agaricomycotina</taxon>
        <taxon>Agaricomycetes</taxon>
        <taxon>Russulales</taxon>
        <taxon>Bondarzewiaceae</taxon>
        <taxon>Bondarzewia</taxon>
    </lineage>
</organism>
<gene>
    <name evidence="1" type="ORF">EW146_g4830</name>
</gene>
<keyword evidence="2" id="KW-1185">Reference proteome</keyword>
<reference evidence="1 2" key="1">
    <citation type="submission" date="2019-02" db="EMBL/GenBank/DDBJ databases">
        <title>Genome sequencing of the rare red list fungi Bondarzewia mesenterica.</title>
        <authorList>
            <person name="Buettner E."/>
            <person name="Kellner H."/>
        </authorList>
    </citation>
    <scope>NUCLEOTIDE SEQUENCE [LARGE SCALE GENOMIC DNA]</scope>
    <source>
        <strain evidence="1 2">DSM 108281</strain>
    </source>
</reference>